<evidence type="ECO:0000313" key="2">
    <source>
        <dbReference type="EMBL" id="ORY74331.1"/>
    </source>
</evidence>
<feature type="compositionally biased region" description="Low complexity" evidence="1">
    <location>
        <begin position="22"/>
        <end position="35"/>
    </location>
</feature>
<name>A0A1Y2ERW1_9BASI</name>
<proteinExistence type="predicted"/>
<feature type="region of interest" description="Disordered" evidence="1">
    <location>
        <begin position="1"/>
        <end position="35"/>
    </location>
</feature>
<reference evidence="2 3" key="1">
    <citation type="submission" date="2016-07" db="EMBL/GenBank/DDBJ databases">
        <title>Pervasive Adenine N6-methylation of Active Genes in Fungi.</title>
        <authorList>
            <consortium name="DOE Joint Genome Institute"/>
            <person name="Mondo S.J."/>
            <person name="Dannebaum R.O."/>
            <person name="Kuo R.C."/>
            <person name="Labutti K."/>
            <person name="Haridas S."/>
            <person name="Kuo A."/>
            <person name="Salamov A."/>
            <person name="Ahrendt S.R."/>
            <person name="Lipzen A."/>
            <person name="Sullivan W."/>
            <person name="Andreopoulos W.B."/>
            <person name="Clum A."/>
            <person name="Lindquist E."/>
            <person name="Daum C."/>
            <person name="Ramamoorthy G.K."/>
            <person name="Gryganskyi A."/>
            <person name="Culley D."/>
            <person name="Magnuson J.K."/>
            <person name="James T.Y."/>
            <person name="O'Malley M.A."/>
            <person name="Stajich J.E."/>
            <person name="Spatafora J.W."/>
            <person name="Visel A."/>
            <person name="Grigoriev I.V."/>
        </authorList>
    </citation>
    <scope>NUCLEOTIDE SEQUENCE [LARGE SCALE GENOMIC DNA]</scope>
    <source>
        <strain evidence="2 3">62-1032</strain>
    </source>
</reference>
<evidence type="ECO:0000256" key="1">
    <source>
        <dbReference type="SAM" id="MobiDB-lite"/>
    </source>
</evidence>
<gene>
    <name evidence="2" type="ORF">BCR35DRAFT_333463</name>
</gene>
<dbReference type="AlphaFoldDB" id="A0A1Y2ERW1"/>
<protein>
    <submittedName>
        <fullName evidence="2">Uncharacterized protein</fullName>
    </submittedName>
</protein>
<keyword evidence="3" id="KW-1185">Reference proteome</keyword>
<comment type="caution">
    <text evidence="2">The sequence shown here is derived from an EMBL/GenBank/DDBJ whole genome shotgun (WGS) entry which is preliminary data.</text>
</comment>
<accession>A0A1Y2ERW1</accession>
<organism evidence="2 3">
    <name type="scientific">Leucosporidium creatinivorum</name>
    <dbReference type="NCBI Taxonomy" id="106004"/>
    <lineage>
        <taxon>Eukaryota</taxon>
        <taxon>Fungi</taxon>
        <taxon>Dikarya</taxon>
        <taxon>Basidiomycota</taxon>
        <taxon>Pucciniomycotina</taxon>
        <taxon>Microbotryomycetes</taxon>
        <taxon>Leucosporidiales</taxon>
        <taxon>Leucosporidium</taxon>
    </lineage>
</organism>
<evidence type="ECO:0000313" key="3">
    <source>
        <dbReference type="Proteomes" id="UP000193467"/>
    </source>
</evidence>
<dbReference type="EMBL" id="MCGR01000042">
    <property type="protein sequence ID" value="ORY74331.1"/>
    <property type="molecule type" value="Genomic_DNA"/>
</dbReference>
<sequence length="164" mass="17344">MLGSAVQPFQKPTLGIFENPNPDTGTGTAPAGTCGVPPNHALPLIDETTEESYLIYYPATTDATATTTTTTTTTTTLDNTAPELPAKTTTEMIDLTANDDLPALQEVTELAEEQNGHLSDVATSPQIRDLSSPSPVCCSWTVTELQLTLCATTTPSKRSTPNPY</sequence>
<dbReference type="Proteomes" id="UP000193467">
    <property type="component" value="Unassembled WGS sequence"/>
</dbReference>
<dbReference type="InParanoid" id="A0A1Y2ERW1"/>